<comment type="caution">
    <text evidence="4">The sequence shown here is derived from an EMBL/GenBank/DDBJ whole genome shotgun (WGS) entry which is preliminary data.</text>
</comment>
<evidence type="ECO:0000259" key="3">
    <source>
        <dbReference type="Pfam" id="PF14371"/>
    </source>
</evidence>
<reference evidence="5" key="1">
    <citation type="journal article" date="2019" name="Int. J. Syst. Evol. Microbiol.">
        <title>The Global Catalogue of Microorganisms (GCM) 10K type strain sequencing project: providing services to taxonomists for standard genome sequencing and annotation.</title>
        <authorList>
            <consortium name="The Broad Institute Genomics Platform"/>
            <consortium name="The Broad Institute Genome Sequencing Center for Infectious Disease"/>
            <person name="Wu L."/>
            <person name="Ma J."/>
        </authorList>
    </citation>
    <scope>NUCLEOTIDE SEQUENCE [LARGE SCALE GENOMIC DNA]</scope>
    <source>
        <strain evidence="5">CCUG 60022</strain>
    </source>
</reference>
<feature type="compositionally biased region" description="Low complexity" evidence="1">
    <location>
        <begin position="70"/>
        <end position="84"/>
    </location>
</feature>
<evidence type="ECO:0000313" key="5">
    <source>
        <dbReference type="Proteomes" id="UP001597032"/>
    </source>
</evidence>
<dbReference type="InterPro" id="IPR025524">
    <property type="entry name" value="DUF4412"/>
</dbReference>
<keyword evidence="2" id="KW-0732">Signal</keyword>
<dbReference type="RefSeq" id="WP_386783479.1">
    <property type="nucleotide sequence ID" value="NZ_JBHTIC010000020.1"/>
</dbReference>
<accession>A0ABW2Z811</accession>
<name>A0ABW2Z811_9FLAO</name>
<dbReference type="EMBL" id="JBHTIC010000020">
    <property type="protein sequence ID" value="MFD0762961.1"/>
    <property type="molecule type" value="Genomic_DNA"/>
</dbReference>
<feature type="region of interest" description="Disordered" evidence="1">
    <location>
        <begin position="57"/>
        <end position="103"/>
    </location>
</feature>
<feature type="signal peptide" evidence="2">
    <location>
        <begin position="1"/>
        <end position="21"/>
    </location>
</feature>
<dbReference type="Proteomes" id="UP001597032">
    <property type="component" value="Unassembled WGS sequence"/>
</dbReference>
<dbReference type="Pfam" id="PF14371">
    <property type="entry name" value="DUF4412"/>
    <property type="match status" value="1"/>
</dbReference>
<protein>
    <submittedName>
        <fullName evidence="4">DUF4412 domain-containing protein</fullName>
    </submittedName>
</protein>
<evidence type="ECO:0000256" key="2">
    <source>
        <dbReference type="SAM" id="SignalP"/>
    </source>
</evidence>
<feature type="chain" id="PRO_5046281976" evidence="2">
    <location>
        <begin position="22"/>
        <end position="320"/>
    </location>
</feature>
<sequence>MKKRFLLLMICGLAVSYSAEAQFLKKLKKKAKEAVERTILNRTDEEVSKGTDKAIDSITQGKKGNKTTKNKTTGSTIGGNTSKNIGETEKNLDQQKQNKAKEAAIQKKMTGMLAGASGLKGIPDVYEFSYRATMKITSQKEETEIQYWMEPGQRYFGNKYDQGQTNSIAVMDLENQAMVMFNDDGKRKTAMKIPSSKKMIEKLTKKMEEKNQKAMEDIKITPIADKVILGYVCKGYQITSKDGISKVWITNDTPVGYLGGIANAENLPSSILPLGENTMFMEMHFESAKKKKDNFSMVCIELKEEGMTIKKEEYTTMGGF</sequence>
<evidence type="ECO:0000256" key="1">
    <source>
        <dbReference type="SAM" id="MobiDB-lite"/>
    </source>
</evidence>
<proteinExistence type="predicted"/>
<keyword evidence="5" id="KW-1185">Reference proteome</keyword>
<feature type="domain" description="DUF4412" evidence="3">
    <location>
        <begin position="133"/>
        <end position="252"/>
    </location>
</feature>
<gene>
    <name evidence="4" type="ORF">ACFQZW_12790</name>
</gene>
<organism evidence="4 5">
    <name type="scientific">Lutibacter aestuarii</name>
    <dbReference type="NCBI Taxonomy" id="861111"/>
    <lineage>
        <taxon>Bacteria</taxon>
        <taxon>Pseudomonadati</taxon>
        <taxon>Bacteroidota</taxon>
        <taxon>Flavobacteriia</taxon>
        <taxon>Flavobacteriales</taxon>
        <taxon>Flavobacteriaceae</taxon>
        <taxon>Lutibacter</taxon>
    </lineage>
</organism>
<evidence type="ECO:0000313" key="4">
    <source>
        <dbReference type="EMBL" id="MFD0762961.1"/>
    </source>
</evidence>